<evidence type="ECO:0000256" key="2">
    <source>
        <dbReference type="ARBA" id="ARBA00010945"/>
    </source>
</evidence>
<name>A0ABT3R4Z0_9HYPH</name>
<dbReference type="EC" id="2.7.7.7" evidence="4"/>
<dbReference type="EMBL" id="JAPEVI010000003">
    <property type="protein sequence ID" value="MCX2724332.1"/>
    <property type="molecule type" value="Genomic_DNA"/>
</dbReference>
<comment type="catalytic activity">
    <reaction evidence="7">
        <text>DNA(n) + a 2'-deoxyribonucleoside 5'-triphosphate = DNA(n+1) + diphosphate</text>
        <dbReference type="Rhea" id="RHEA:22508"/>
        <dbReference type="Rhea" id="RHEA-COMP:17339"/>
        <dbReference type="Rhea" id="RHEA-COMP:17340"/>
        <dbReference type="ChEBI" id="CHEBI:33019"/>
        <dbReference type="ChEBI" id="CHEBI:61560"/>
        <dbReference type="ChEBI" id="CHEBI:173112"/>
        <dbReference type="EC" id="2.7.7.7"/>
    </reaction>
</comment>
<reference evidence="10 11" key="1">
    <citation type="journal article" date="2016" name="Int. J. Syst. Evol. Microbiol.">
        <title>Labrenzia salina sp. nov., isolated from the rhizosphere of the halophyte Arthrocnemum macrostachyum.</title>
        <authorList>
            <person name="Camacho M."/>
            <person name="Redondo-Gomez S."/>
            <person name="Rodriguez-Llorente I."/>
            <person name="Rohde M."/>
            <person name="Sproer C."/>
            <person name="Schumann P."/>
            <person name="Klenk H.P."/>
            <person name="Montero-Calasanz M.D.C."/>
        </authorList>
    </citation>
    <scope>NUCLEOTIDE SEQUENCE [LARGE SCALE GENOMIC DNA]</scope>
    <source>
        <strain evidence="10 11">DSM 29163</strain>
    </source>
</reference>
<evidence type="ECO:0000313" key="11">
    <source>
        <dbReference type="Proteomes" id="UP001300261"/>
    </source>
</evidence>
<evidence type="ECO:0000256" key="7">
    <source>
        <dbReference type="ARBA" id="ARBA00049244"/>
    </source>
</evidence>
<comment type="caution">
    <text evidence="10">The sequence shown here is derived from an EMBL/GenBank/DDBJ whole genome shotgun (WGS) entry which is preliminary data.</text>
</comment>
<dbReference type="Proteomes" id="UP001300261">
    <property type="component" value="Unassembled WGS sequence"/>
</dbReference>
<dbReference type="PANTHER" id="PTHR35369:SF2">
    <property type="entry name" value="BLR3025 PROTEIN"/>
    <property type="match status" value="1"/>
</dbReference>
<keyword evidence="11" id="KW-1185">Reference proteome</keyword>
<dbReference type="Pfam" id="PF00817">
    <property type="entry name" value="IMS"/>
    <property type="match status" value="1"/>
</dbReference>
<comment type="cofactor">
    <cofactor evidence="1">
        <name>Mg(2+)</name>
        <dbReference type="ChEBI" id="CHEBI:18420"/>
    </cofactor>
</comment>
<evidence type="ECO:0000256" key="3">
    <source>
        <dbReference type="ARBA" id="ARBA00011245"/>
    </source>
</evidence>
<feature type="domain" description="DNA polymerase Y-family little finger" evidence="9">
    <location>
        <begin position="230"/>
        <end position="335"/>
    </location>
</feature>
<evidence type="ECO:0000313" key="10">
    <source>
        <dbReference type="EMBL" id="MCX2724332.1"/>
    </source>
</evidence>
<dbReference type="InterPro" id="IPR043128">
    <property type="entry name" value="Rev_trsase/Diguanyl_cyclase"/>
</dbReference>
<comment type="function">
    <text evidence="6">Poorly processive, error-prone DNA polymerase involved in untargeted mutagenesis. Copies undamaged DNA at stalled replication forks, which arise in vivo from mismatched or misaligned primer ends. These misaligned primers can be extended by PolIV. Exhibits no 3'-5' exonuclease (proofreading) activity. May be involved in translesional synthesis, in conjunction with the beta clamp from PolIII.</text>
</comment>
<accession>A0ABT3R4Z0</accession>
<keyword evidence="5" id="KW-0227">DNA damage</keyword>
<dbReference type="InterPro" id="IPR017961">
    <property type="entry name" value="DNA_pol_Y-fam_little_finger"/>
</dbReference>
<feature type="domain" description="UmuC" evidence="8">
    <location>
        <begin position="20"/>
        <end position="146"/>
    </location>
</feature>
<dbReference type="InterPro" id="IPR050356">
    <property type="entry name" value="SulA_CellDiv_inhibitor"/>
</dbReference>
<gene>
    <name evidence="10" type="ORF">ON753_18475</name>
</gene>
<dbReference type="Gene3D" id="3.30.70.270">
    <property type="match status" value="1"/>
</dbReference>
<evidence type="ECO:0000256" key="4">
    <source>
        <dbReference type="ARBA" id="ARBA00012417"/>
    </source>
</evidence>
<evidence type="ECO:0000259" key="8">
    <source>
        <dbReference type="Pfam" id="PF00817"/>
    </source>
</evidence>
<dbReference type="InterPro" id="IPR001126">
    <property type="entry name" value="UmuC"/>
</dbReference>
<dbReference type="Gene3D" id="3.40.1170.60">
    <property type="match status" value="1"/>
</dbReference>
<dbReference type="PANTHER" id="PTHR35369">
    <property type="entry name" value="BLR3025 PROTEIN-RELATED"/>
    <property type="match status" value="1"/>
</dbReference>
<evidence type="ECO:0000256" key="6">
    <source>
        <dbReference type="ARBA" id="ARBA00025589"/>
    </source>
</evidence>
<dbReference type="InterPro" id="IPR043502">
    <property type="entry name" value="DNA/RNA_pol_sf"/>
</dbReference>
<protein>
    <recommendedName>
        <fullName evidence="4">DNA-directed DNA polymerase</fullName>
        <ecNumber evidence="4">2.7.7.7</ecNumber>
    </recommendedName>
</protein>
<evidence type="ECO:0000256" key="5">
    <source>
        <dbReference type="ARBA" id="ARBA00022763"/>
    </source>
</evidence>
<evidence type="ECO:0000259" key="9">
    <source>
        <dbReference type="Pfam" id="PF11799"/>
    </source>
</evidence>
<dbReference type="RefSeq" id="WP_265964247.1">
    <property type="nucleotide sequence ID" value="NZ_JAPEVI010000003.1"/>
</dbReference>
<organism evidence="10 11">
    <name type="scientific">Roseibium salinum</name>
    <dbReference type="NCBI Taxonomy" id="1604349"/>
    <lineage>
        <taxon>Bacteria</taxon>
        <taxon>Pseudomonadati</taxon>
        <taxon>Pseudomonadota</taxon>
        <taxon>Alphaproteobacteria</taxon>
        <taxon>Hyphomicrobiales</taxon>
        <taxon>Stappiaceae</taxon>
        <taxon>Roseibium</taxon>
    </lineage>
</organism>
<dbReference type="SUPFAM" id="SSF56672">
    <property type="entry name" value="DNA/RNA polymerases"/>
    <property type="match status" value="1"/>
</dbReference>
<comment type="similarity">
    <text evidence="2">Belongs to the DNA polymerase type-Y family.</text>
</comment>
<dbReference type="CDD" id="cd03468">
    <property type="entry name" value="PolY_like"/>
    <property type="match status" value="1"/>
</dbReference>
<comment type="subunit">
    <text evidence="3">Monomer.</text>
</comment>
<proteinExistence type="inferred from homology"/>
<dbReference type="Pfam" id="PF11799">
    <property type="entry name" value="IMS_C"/>
    <property type="match status" value="1"/>
</dbReference>
<sequence>MSLWFPRLAAERSLRANPVDAPFALTLFDRNSERIHDLCPHAESFGLQRGMSLVHARSFCPGLLTRPANPEADQQFLRLLARWATRYCPWVGLDGRDGLYLDITGSAHLLGGEEPLLEDMRARLARAGLSARLGLAGTPGTAWALSHFAEGIAGPGENLARITPLPLAALRLPDQTCTSLERLGIVTVCDLYNLPRATVARRYEPDVLRRLDQALGSLPEQISPLKDTPSFAVRLTLPDPIGLLDDVMAGARRLIEHLCAELDAAQKGACMLRLTFRRVDQESQAVELKLARPMRDAERILALFERGAASVDAGYGIDMMRLEATRTEDLGMRQLSPASGWERNGWEKGGVEKDGIDDLITQLGNRVGLENILRFQPVDSHIPERSFRLVPAAYSNPVSSWPHQRPRPIRLFPPEPIDISGSAGFEPPSRFRWRGRSLTTVEAEGPERITPAWWENDDNWGTGLRDYWRVGTGQGQRLWLFHTPQNPRWFVQGEFG</sequence>
<evidence type="ECO:0000256" key="1">
    <source>
        <dbReference type="ARBA" id="ARBA00001946"/>
    </source>
</evidence>